<dbReference type="Proteomes" id="UP000298663">
    <property type="component" value="Unassembled WGS sequence"/>
</dbReference>
<name>A0A4U5NY30_STECR</name>
<keyword evidence="2" id="KW-1185">Reference proteome</keyword>
<dbReference type="EMBL" id="AZBU02000003">
    <property type="protein sequence ID" value="TKR88310.1"/>
    <property type="molecule type" value="Genomic_DNA"/>
</dbReference>
<protein>
    <submittedName>
        <fullName evidence="1">Uncharacterized protein</fullName>
    </submittedName>
</protein>
<reference evidence="1 2" key="1">
    <citation type="journal article" date="2015" name="Genome Biol.">
        <title>Comparative genomics of Steinernema reveals deeply conserved gene regulatory networks.</title>
        <authorList>
            <person name="Dillman A.R."/>
            <person name="Macchietto M."/>
            <person name="Porter C.F."/>
            <person name="Rogers A."/>
            <person name="Williams B."/>
            <person name="Antoshechkin I."/>
            <person name="Lee M.M."/>
            <person name="Goodwin Z."/>
            <person name="Lu X."/>
            <person name="Lewis E.E."/>
            <person name="Goodrich-Blair H."/>
            <person name="Stock S.P."/>
            <person name="Adams B.J."/>
            <person name="Sternberg P.W."/>
            <person name="Mortazavi A."/>
        </authorList>
    </citation>
    <scope>NUCLEOTIDE SEQUENCE [LARGE SCALE GENOMIC DNA]</scope>
    <source>
        <strain evidence="1 2">ALL</strain>
    </source>
</reference>
<reference evidence="1 2" key="2">
    <citation type="journal article" date="2019" name="G3 (Bethesda)">
        <title>Hybrid Assembly of the Genome of the Entomopathogenic Nematode Steinernema carpocapsae Identifies the X-Chromosome.</title>
        <authorList>
            <person name="Serra L."/>
            <person name="Macchietto M."/>
            <person name="Macias-Munoz A."/>
            <person name="McGill C.J."/>
            <person name="Rodriguez I.M."/>
            <person name="Rodriguez B."/>
            <person name="Murad R."/>
            <person name="Mortazavi A."/>
        </authorList>
    </citation>
    <scope>NUCLEOTIDE SEQUENCE [LARGE SCALE GENOMIC DNA]</scope>
    <source>
        <strain evidence="1 2">ALL</strain>
    </source>
</reference>
<sequence length="144" mass="15521">MIQSRIHADDVETQARLDCPSPAAIFPLVAMLPLSFSVAQSGVVLERTNGKASVNKAVNSNAEIAKNADKRKKTVVVGTHISATMALNLCQGTSKCSVLNATATSYHSTGGPTKRPTEKQTQFLWIAPQKCHQTSFETERHRGS</sequence>
<gene>
    <name evidence="1" type="ORF">L596_012570</name>
</gene>
<comment type="caution">
    <text evidence="1">The sequence shown here is derived from an EMBL/GenBank/DDBJ whole genome shotgun (WGS) entry which is preliminary data.</text>
</comment>
<proteinExistence type="predicted"/>
<organism evidence="1 2">
    <name type="scientific">Steinernema carpocapsae</name>
    <name type="common">Entomopathogenic nematode</name>
    <dbReference type="NCBI Taxonomy" id="34508"/>
    <lineage>
        <taxon>Eukaryota</taxon>
        <taxon>Metazoa</taxon>
        <taxon>Ecdysozoa</taxon>
        <taxon>Nematoda</taxon>
        <taxon>Chromadorea</taxon>
        <taxon>Rhabditida</taxon>
        <taxon>Tylenchina</taxon>
        <taxon>Panagrolaimomorpha</taxon>
        <taxon>Strongyloidoidea</taxon>
        <taxon>Steinernematidae</taxon>
        <taxon>Steinernema</taxon>
    </lineage>
</organism>
<accession>A0A4U5NY30</accession>
<evidence type="ECO:0000313" key="1">
    <source>
        <dbReference type="EMBL" id="TKR88310.1"/>
    </source>
</evidence>
<dbReference type="AlphaFoldDB" id="A0A4U5NY30"/>
<evidence type="ECO:0000313" key="2">
    <source>
        <dbReference type="Proteomes" id="UP000298663"/>
    </source>
</evidence>